<dbReference type="GO" id="GO:0016887">
    <property type="term" value="F:ATP hydrolysis activity"/>
    <property type="evidence" value="ECO:0007669"/>
    <property type="project" value="InterPro"/>
</dbReference>
<dbReference type="InterPro" id="IPR036412">
    <property type="entry name" value="HAD-like_sf"/>
</dbReference>
<dbReference type="Gene3D" id="3.40.1110.10">
    <property type="entry name" value="Calcium-transporting ATPase, cytoplasmic domain N"/>
    <property type="match status" value="1"/>
</dbReference>
<dbReference type="PRINTS" id="PR00119">
    <property type="entry name" value="CATATPASE"/>
</dbReference>
<keyword evidence="11" id="KW-1278">Translocase</keyword>
<dbReference type="PROSITE" id="PS50846">
    <property type="entry name" value="HMA_2"/>
    <property type="match status" value="1"/>
</dbReference>
<keyword evidence="10" id="KW-0460">Magnesium</keyword>
<evidence type="ECO:0000256" key="11">
    <source>
        <dbReference type="ARBA" id="ARBA00022967"/>
    </source>
</evidence>
<dbReference type="GO" id="GO:0005507">
    <property type="term" value="F:copper ion binding"/>
    <property type="evidence" value="ECO:0007669"/>
    <property type="project" value="TreeGrafter"/>
</dbReference>
<keyword evidence="6 15" id="KW-0812">Transmembrane</keyword>
<dbReference type="EC" id="3.6.3.54" evidence="17"/>
<dbReference type="AlphaFoldDB" id="A0A3S4CPM4"/>
<dbReference type="InterPro" id="IPR059000">
    <property type="entry name" value="ATPase_P-type_domA"/>
</dbReference>
<feature type="transmembrane region" description="Helical" evidence="15">
    <location>
        <begin position="211"/>
        <end position="232"/>
    </location>
</feature>
<evidence type="ECO:0000256" key="3">
    <source>
        <dbReference type="ARBA" id="ARBA00022448"/>
    </source>
</evidence>
<dbReference type="Proteomes" id="UP000268844">
    <property type="component" value="Unassembled WGS sequence"/>
</dbReference>
<dbReference type="PANTHER" id="PTHR43520">
    <property type="entry name" value="ATP7, ISOFORM B"/>
    <property type="match status" value="1"/>
</dbReference>
<proteinExistence type="inferred from homology"/>
<evidence type="ECO:0000256" key="13">
    <source>
        <dbReference type="ARBA" id="ARBA00023065"/>
    </source>
</evidence>
<comment type="similarity">
    <text evidence="2 15">Belongs to the cation transport ATPase (P-type) (TC 3.A.3) family. Type IB subfamily.</text>
</comment>
<dbReference type="SUPFAM" id="SSF81665">
    <property type="entry name" value="Calcium ATPase, transmembrane domain M"/>
    <property type="match status" value="1"/>
</dbReference>
<feature type="transmembrane region" description="Helical" evidence="15">
    <location>
        <begin position="683"/>
        <end position="703"/>
    </location>
</feature>
<dbReference type="InterPro" id="IPR023214">
    <property type="entry name" value="HAD_sf"/>
</dbReference>
<evidence type="ECO:0000256" key="7">
    <source>
        <dbReference type="ARBA" id="ARBA00022723"/>
    </source>
</evidence>
<dbReference type="SUPFAM" id="SSF56784">
    <property type="entry name" value="HAD-like"/>
    <property type="match status" value="1"/>
</dbReference>
<keyword evidence="3" id="KW-0813">Transport</keyword>
<keyword evidence="7 15" id="KW-0479">Metal-binding</keyword>
<evidence type="ECO:0000256" key="5">
    <source>
        <dbReference type="ARBA" id="ARBA00022553"/>
    </source>
</evidence>
<dbReference type="InterPro" id="IPR023298">
    <property type="entry name" value="ATPase_P-typ_TM_dom_sf"/>
</dbReference>
<evidence type="ECO:0000256" key="8">
    <source>
        <dbReference type="ARBA" id="ARBA00022741"/>
    </source>
</evidence>
<dbReference type="InterPro" id="IPR008250">
    <property type="entry name" value="ATPase_P-typ_transduc_dom_A_sf"/>
</dbReference>
<feature type="transmembrane region" description="Helical" evidence="15">
    <location>
        <begin position="368"/>
        <end position="389"/>
    </location>
</feature>
<keyword evidence="5" id="KW-0597">Phosphoprotein</keyword>
<dbReference type="NCBIfam" id="TIGR01511">
    <property type="entry name" value="ATPase-IB1_Cu"/>
    <property type="match status" value="1"/>
</dbReference>
<dbReference type="InterPro" id="IPR023299">
    <property type="entry name" value="ATPase_P-typ_cyto_dom_N"/>
</dbReference>
<dbReference type="InterPro" id="IPR027256">
    <property type="entry name" value="P-typ_ATPase_IB"/>
</dbReference>
<keyword evidence="17" id="KW-0378">Hydrolase</keyword>
<dbReference type="Gene3D" id="3.40.50.1000">
    <property type="entry name" value="HAD superfamily/HAD-like"/>
    <property type="match status" value="1"/>
</dbReference>
<dbReference type="Pfam" id="PF00122">
    <property type="entry name" value="E1-E2_ATPase"/>
    <property type="match status" value="1"/>
</dbReference>
<feature type="transmembrane region" description="Helical" evidence="15">
    <location>
        <begin position="709"/>
        <end position="727"/>
    </location>
</feature>
<protein>
    <submittedName>
        <fullName evidence="17">Putative copper-importing P-type ATPase A</fullName>
        <ecNumber evidence="17">3.6.3.54</ecNumber>
    </submittedName>
</protein>
<evidence type="ECO:0000256" key="12">
    <source>
        <dbReference type="ARBA" id="ARBA00022989"/>
    </source>
</evidence>
<sequence>MSTIDLGANLERAAAPSDASLVGYVSREEHGTNALSLLVAGAHCGACVARIERGLSQMDGVTSARLNLSTRRLEVKWRGPAAAADAIVRGVERLGYDAVPYLPETLTERDEAADKALMKALAVSFFATANVMMLSWAVWLGHGGGMGEGTRSFFHWLSAAIALPAIAYSGRHFYRSAWMVLRRGRTNMDVPISLGVLLTTIMSLVETALGGVYVYFDGALMLLTVLLLGRFLDHRARAKARSAVQQLMTLTALPVHVRREDGSMEAMPAGSVRPGDVVLVAAGERIGVDGIVLEGQSSVETALIDGESIPKPISAGDAVIAGAANIGQPISVLARATGGGTVLAEIIRLLEAAEQKKGRFVTIADKAVQVYTPVIHILAAATFFGWLAFGAGWQVALVNAVCVLIIACPCALGLAVPVTQVVAAGRLMKTGVLLKSATALERFAAIDTIVFDKTGTLTLGRLVLDASGIPQEALALASGMAARSTHPASVAIRQALPDQPSLDDVTEQPGEGLLWASAAGDVRLGSTRWCGLADEGSNGIAVWLTRPNHAPQRFALTDRLRSDAARTIAALKTKGYAIEMLSGDRGSVAEKVADATGIADWRAEVSPADKIARVEALRAQGRAVLMVGDGLNDAPALAAGTASIAPARAAEVSRRAADAVWQGEALAPLLAVLGVARKARTIVVQNIGFSFVYNAAWVPVAMAGLVTPWIAAIAMSASSMLVTFNAMRLGRLPKGPR</sequence>
<evidence type="ECO:0000259" key="16">
    <source>
        <dbReference type="PROSITE" id="PS50846"/>
    </source>
</evidence>
<dbReference type="NCBIfam" id="TIGR01525">
    <property type="entry name" value="ATPase-IB_hvy"/>
    <property type="match status" value="1"/>
</dbReference>
<dbReference type="InterPro" id="IPR018303">
    <property type="entry name" value="ATPase_P-typ_P_site"/>
</dbReference>
<dbReference type="Gene3D" id="2.70.150.10">
    <property type="entry name" value="Calcium-transporting ATPase, cytoplasmic transduction domain A"/>
    <property type="match status" value="1"/>
</dbReference>
<dbReference type="SUPFAM" id="SSF81653">
    <property type="entry name" value="Calcium ATPase, transduction domain A"/>
    <property type="match status" value="1"/>
</dbReference>
<dbReference type="InterPro" id="IPR036163">
    <property type="entry name" value="HMA_dom_sf"/>
</dbReference>
<dbReference type="NCBIfam" id="TIGR01494">
    <property type="entry name" value="ATPase_P-type"/>
    <property type="match status" value="2"/>
</dbReference>
<accession>A0A3S4CPM4</accession>
<keyword evidence="13" id="KW-0406">Ion transport</keyword>
<keyword evidence="9 15" id="KW-0067">ATP-binding</keyword>
<dbReference type="NCBIfam" id="TIGR01512">
    <property type="entry name" value="ATPase-IB2_Cd"/>
    <property type="match status" value="1"/>
</dbReference>
<dbReference type="SUPFAM" id="SSF55008">
    <property type="entry name" value="HMA, heavy metal-associated domain"/>
    <property type="match status" value="1"/>
</dbReference>
<organism evidence="17 18">
    <name type="scientific">Devosia equisanguinis</name>
    <dbReference type="NCBI Taxonomy" id="2490941"/>
    <lineage>
        <taxon>Bacteria</taxon>
        <taxon>Pseudomonadati</taxon>
        <taxon>Pseudomonadota</taxon>
        <taxon>Alphaproteobacteria</taxon>
        <taxon>Hyphomicrobiales</taxon>
        <taxon>Devosiaceae</taxon>
        <taxon>Devosia</taxon>
    </lineage>
</organism>
<dbReference type="GO" id="GO:0005886">
    <property type="term" value="C:plasma membrane"/>
    <property type="evidence" value="ECO:0007669"/>
    <property type="project" value="UniProtKB-SubCell"/>
</dbReference>
<evidence type="ECO:0000313" key="18">
    <source>
        <dbReference type="Proteomes" id="UP000268844"/>
    </source>
</evidence>
<name>A0A3S4CPM4_9HYPH</name>
<comment type="subcellular location">
    <subcellularLocation>
        <location evidence="1">Cell membrane</location>
        <topology evidence="1">Multi-pass membrane protein</topology>
    </subcellularLocation>
</comment>
<evidence type="ECO:0000256" key="1">
    <source>
        <dbReference type="ARBA" id="ARBA00004651"/>
    </source>
</evidence>
<evidence type="ECO:0000256" key="15">
    <source>
        <dbReference type="RuleBase" id="RU362081"/>
    </source>
</evidence>
<evidence type="ECO:0000256" key="6">
    <source>
        <dbReference type="ARBA" id="ARBA00022692"/>
    </source>
</evidence>
<dbReference type="GO" id="GO:0043682">
    <property type="term" value="F:P-type divalent copper transporter activity"/>
    <property type="evidence" value="ECO:0007669"/>
    <property type="project" value="TreeGrafter"/>
</dbReference>
<gene>
    <name evidence="17" type="primary">copA_1</name>
    <name evidence="17" type="ORF">DEVEQU_00156</name>
</gene>
<dbReference type="GO" id="GO:0005524">
    <property type="term" value="F:ATP binding"/>
    <property type="evidence" value="ECO:0007669"/>
    <property type="project" value="UniProtKB-UniRule"/>
</dbReference>
<dbReference type="GO" id="GO:0055070">
    <property type="term" value="P:copper ion homeostasis"/>
    <property type="evidence" value="ECO:0007669"/>
    <property type="project" value="TreeGrafter"/>
</dbReference>
<dbReference type="Pfam" id="PF00702">
    <property type="entry name" value="Hydrolase"/>
    <property type="match status" value="1"/>
</dbReference>
<dbReference type="InterPro" id="IPR001757">
    <property type="entry name" value="P_typ_ATPase"/>
</dbReference>
<evidence type="ECO:0000256" key="2">
    <source>
        <dbReference type="ARBA" id="ARBA00006024"/>
    </source>
</evidence>
<dbReference type="EMBL" id="UZWD01000004">
    <property type="protein sequence ID" value="VDS03036.1"/>
    <property type="molecule type" value="Genomic_DNA"/>
</dbReference>
<reference evidence="17 18" key="1">
    <citation type="submission" date="2018-12" db="EMBL/GenBank/DDBJ databases">
        <authorList>
            <person name="Criscuolo A."/>
        </authorList>
    </citation>
    <scope>NUCLEOTIDE SEQUENCE [LARGE SCALE GENOMIC DNA]</scope>
    <source>
        <strain evidence="17">ACIP1116281</strain>
    </source>
</reference>
<evidence type="ECO:0000256" key="14">
    <source>
        <dbReference type="ARBA" id="ARBA00023136"/>
    </source>
</evidence>
<keyword evidence="8 15" id="KW-0547">Nucleotide-binding</keyword>
<feature type="transmembrane region" description="Helical" evidence="15">
    <location>
        <begin position="120"/>
        <end position="141"/>
    </location>
</feature>
<feature type="transmembrane region" description="Helical" evidence="15">
    <location>
        <begin position="395"/>
        <end position="419"/>
    </location>
</feature>
<feature type="domain" description="HMA" evidence="16">
    <location>
        <begin position="33"/>
        <end position="99"/>
    </location>
</feature>
<dbReference type="Gene3D" id="3.30.70.100">
    <property type="match status" value="1"/>
</dbReference>
<dbReference type="PANTHER" id="PTHR43520:SF5">
    <property type="entry name" value="CATION-TRANSPORTING P-TYPE ATPASE-RELATED"/>
    <property type="match status" value="1"/>
</dbReference>
<keyword evidence="4 15" id="KW-1003">Cell membrane</keyword>
<evidence type="ECO:0000256" key="9">
    <source>
        <dbReference type="ARBA" id="ARBA00022840"/>
    </source>
</evidence>
<evidence type="ECO:0000256" key="4">
    <source>
        <dbReference type="ARBA" id="ARBA00022475"/>
    </source>
</evidence>
<dbReference type="Pfam" id="PF00403">
    <property type="entry name" value="HMA"/>
    <property type="match status" value="1"/>
</dbReference>
<dbReference type="CDD" id="cd00371">
    <property type="entry name" value="HMA"/>
    <property type="match status" value="1"/>
</dbReference>
<dbReference type="RefSeq" id="WP_126148647.1">
    <property type="nucleotide sequence ID" value="NZ_JBHTMH010000002.1"/>
</dbReference>
<evidence type="ECO:0000313" key="17">
    <source>
        <dbReference type="EMBL" id="VDS03036.1"/>
    </source>
</evidence>
<keyword evidence="18" id="KW-1185">Reference proteome</keyword>
<dbReference type="OrthoDB" id="7762541at2"/>
<dbReference type="InterPro" id="IPR006121">
    <property type="entry name" value="HMA_dom"/>
</dbReference>
<keyword evidence="14 15" id="KW-0472">Membrane</keyword>
<feature type="transmembrane region" description="Helical" evidence="15">
    <location>
        <begin position="186"/>
        <end position="205"/>
    </location>
</feature>
<evidence type="ECO:0000256" key="10">
    <source>
        <dbReference type="ARBA" id="ARBA00022842"/>
    </source>
</evidence>
<feature type="transmembrane region" description="Helical" evidence="15">
    <location>
        <begin position="153"/>
        <end position="174"/>
    </location>
</feature>
<keyword evidence="12 15" id="KW-1133">Transmembrane helix</keyword>
<dbReference type="PROSITE" id="PS00154">
    <property type="entry name" value="ATPASE_E1_E2"/>
    <property type="match status" value="1"/>
</dbReference>